<reference evidence="6" key="3">
    <citation type="journal article" date="2023" name="Microbiol. Resour. Announc.">
        <title>Draft Genome Sequence of Granulicatella sp. Strain S8, Isolated from a Marine Fish, Seriola quinqueradiata.</title>
        <authorList>
            <person name="Lee M."/>
            <person name="Farooq A."/>
            <person name="Jeong J.B."/>
            <person name="Jung M.Y."/>
        </authorList>
    </citation>
    <scope>NUCLEOTIDE SEQUENCE</scope>
    <source>
        <strain evidence="6">S8</strain>
    </source>
</reference>
<keyword evidence="7" id="KW-1185">Reference proteome</keyword>
<dbReference type="PRINTS" id="PR00039">
    <property type="entry name" value="HTHLYSR"/>
</dbReference>
<dbReference type="InterPro" id="IPR000847">
    <property type="entry name" value="LysR_HTH_N"/>
</dbReference>
<keyword evidence="3" id="KW-0238">DNA-binding</keyword>
<dbReference type="Gene3D" id="1.10.10.10">
    <property type="entry name" value="Winged helix-like DNA-binding domain superfamily/Winged helix DNA-binding domain"/>
    <property type="match status" value="1"/>
</dbReference>
<sequence length="288" mass="32246">MDIRILTYFVAIVESKSISHAANHLHVTQPTLSRQIKDLEEELDTLLFHRGSREIQLTEDGQYLYNRALEILALVEKTQGNLRKSDAYSGDISIGAAEIPSFEPLALAVSEMRRQYPQVKFHLHSGNAQDIFERIDSGILDLGLVIGDFDSRKYDGLPMPMTERWGVLTRTDHPFAGKSEVNLKDVTDYPLILSAQANHGQHYLQGLGDYTVVATYNLLYNASLLVKTGLGIAITIEGILNLTDTELSFTPVKLPNTDGLHIIWKKSVTQNRLSKKLLDILSDKYLPA</sequence>
<reference evidence="6" key="2">
    <citation type="journal article" date="2023" name="Curr. Microbiol.">
        <title>Granulicatella seriolae sp. nov., a Novel Facultative Anaerobe Isolated from Yellowtail Marine Fish.</title>
        <authorList>
            <person name="Lee M."/>
            <person name="Choi Y.J."/>
            <person name="Farooq A."/>
            <person name="Jeong J.B."/>
            <person name="Jung M.Y."/>
        </authorList>
    </citation>
    <scope>NUCLEOTIDE SEQUENCE</scope>
    <source>
        <strain evidence="6">S8</strain>
    </source>
</reference>
<dbReference type="RefSeq" id="WP_256945673.1">
    <property type="nucleotide sequence ID" value="NZ_JANHNZ010000009.1"/>
</dbReference>
<proteinExistence type="inferred from homology"/>
<evidence type="ECO:0000313" key="7">
    <source>
        <dbReference type="Proteomes" id="UP001059480"/>
    </source>
</evidence>
<evidence type="ECO:0000313" key="6">
    <source>
        <dbReference type="EMBL" id="MCQ9210561.1"/>
    </source>
</evidence>
<dbReference type="Pfam" id="PF03466">
    <property type="entry name" value="LysR_substrate"/>
    <property type="match status" value="1"/>
</dbReference>
<comment type="similarity">
    <text evidence="1">Belongs to the LysR transcriptional regulatory family.</text>
</comment>
<evidence type="ECO:0000256" key="2">
    <source>
        <dbReference type="ARBA" id="ARBA00023015"/>
    </source>
</evidence>
<dbReference type="InterPro" id="IPR036388">
    <property type="entry name" value="WH-like_DNA-bd_sf"/>
</dbReference>
<dbReference type="InterPro" id="IPR050950">
    <property type="entry name" value="HTH-type_LysR_regulators"/>
</dbReference>
<keyword evidence="2" id="KW-0805">Transcription regulation</keyword>
<dbReference type="Gene3D" id="3.40.190.290">
    <property type="match status" value="1"/>
</dbReference>
<evidence type="ECO:0000256" key="4">
    <source>
        <dbReference type="ARBA" id="ARBA00023163"/>
    </source>
</evidence>
<dbReference type="CDD" id="cd05466">
    <property type="entry name" value="PBP2_LTTR_substrate"/>
    <property type="match status" value="1"/>
</dbReference>
<name>A0ABT1WPZ0_9LACT</name>
<dbReference type="SUPFAM" id="SSF46785">
    <property type="entry name" value="Winged helix' DNA-binding domain"/>
    <property type="match status" value="1"/>
</dbReference>
<gene>
    <name evidence="6" type="ORF">NPA36_08360</name>
</gene>
<dbReference type="PANTHER" id="PTHR30419">
    <property type="entry name" value="HTH-TYPE TRANSCRIPTIONAL REGULATOR YBHD"/>
    <property type="match status" value="1"/>
</dbReference>
<dbReference type="PROSITE" id="PS50931">
    <property type="entry name" value="HTH_LYSR"/>
    <property type="match status" value="1"/>
</dbReference>
<dbReference type="Pfam" id="PF00126">
    <property type="entry name" value="HTH_1"/>
    <property type="match status" value="1"/>
</dbReference>
<dbReference type="SUPFAM" id="SSF53850">
    <property type="entry name" value="Periplasmic binding protein-like II"/>
    <property type="match status" value="1"/>
</dbReference>
<dbReference type="Proteomes" id="UP001059480">
    <property type="component" value="Unassembled WGS sequence"/>
</dbReference>
<evidence type="ECO:0000256" key="3">
    <source>
        <dbReference type="ARBA" id="ARBA00023125"/>
    </source>
</evidence>
<dbReference type="PANTHER" id="PTHR30419:SF8">
    <property type="entry name" value="NITROGEN ASSIMILATION TRANSCRIPTIONAL ACTIVATOR-RELATED"/>
    <property type="match status" value="1"/>
</dbReference>
<dbReference type="EMBL" id="JANHNZ010000009">
    <property type="protein sequence ID" value="MCQ9210561.1"/>
    <property type="molecule type" value="Genomic_DNA"/>
</dbReference>
<keyword evidence="4" id="KW-0804">Transcription</keyword>
<evidence type="ECO:0000256" key="1">
    <source>
        <dbReference type="ARBA" id="ARBA00009437"/>
    </source>
</evidence>
<comment type="caution">
    <text evidence="6">The sequence shown here is derived from an EMBL/GenBank/DDBJ whole genome shotgun (WGS) entry which is preliminary data.</text>
</comment>
<protein>
    <submittedName>
        <fullName evidence="6">LysR family transcriptional regulator</fullName>
    </submittedName>
</protein>
<organism evidence="6 7">
    <name type="scientific">Granulicatella seriolae</name>
    <dbReference type="NCBI Taxonomy" id="2967226"/>
    <lineage>
        <taxon>Bacteria</taxon>
        <taxon>Bacillati</taxon>
        <taxon>Bacillota</taxon>
        <taxon>Bacilli</taxon>
        <taxon>Lactobacillales</taxon>
        <taxon>Carnobacteriaceae</taxon>
        <taxon>Granulicatella</taxon>
    </lineage>
</organism>
<accession>A0ABT1WPZ0</accession>
<dbReference type="InterPro" id="IPR036390">
    <property type="entry name" value="WH_DNA-bd_sf"/>
</dbReference>
<evidence type="ECO:0000259" key="5">
    <source>
        <dbReference type="PROSITE" id="PS50931"/>
    </source>
</evidence>
<dbReference type="InterPro" id="IPR005119">
    <property type="entry name" value="LysR_subst-bd"/>
</dbReference>
<reference evidence="6" key="1">
    <citation type="submission" date="2022-07" db="EMBL/GenBank/DDBJ databases">
        <authorList>
            <person name="Jung M.-Y."/>
            <person name="Lee M."/>
        </authorList>
    </citation>
    <scope>NUCLEOTIDE SEQUENCE</scope>
    <source>
        <strain evidence="6">S8</strain>
    </source>
</reference>
<feature type="domain" description="HTH lysR-type" evidence="5">
    <location>
        <begin position="1"/>
        <end position="58"/>
    </location>
</feature>